<dbReference type="Proteomes" id="UP000052943">
    <property type="component" value="Unassembled WGS sequence"/>
</dbReference>
<feature type="region of interest" description="Disordered" evidence="1">
    <location>
        <begin position="122"/>
        <end position="146"/>
    </location>
</feature>
<feature type="compositionally biased region" description="Basic and acidic residues" evidence="1">
    <location>
        <begin position="137"/>
        <end position="146"/>
    </location>
</feature>
<sequence>MVETSFIHPTRSPSAASESSPRQSSRARRRGADSTDHRSPSELLKEIGIAGAEVVKILKGRGWEVCEPKGLEEYKCYYLPGGRAKGDNANRGEDYVVGEGELYAYVLDKGASQNLVPNTILNRRDKPTPRAMNHVEPTAKRSALESGEDRDLVEYFSDERYSSASRYPKKRCTKQKALRSDENVIIVDDNHDTESVTLRNHQISEDQIYGETQSKSGRRTEMDTYETALKLTASCAQLLKDVDLNLLRSVAEVVFRAASSESDNVQPRIHKLERYAERIQVALNCLSHRIAAIVEQSGSSSVSDATESEVHIPGFVSTGQGRLNLLQDVERYVLRVGQTLRHCHYNDPDTSSYSSDRSTKASDLRPLQRHIDKTTRELLELARRICGKTKRNLTIAPGR</sequence>
<accession>A0A0W8C1K4</accession>
<proteinExistence type="predicted"/>
<evidence type="ECO:0000313" key="2">
    <source>
        <dbReference type="EMBL" id="KUF77872.1"/>
    </source>
</evidence>
<protein>
    <submittedName>
        <fullName evidence="2">Uncharacterized protein</fullName>
    </submittedName>
</protein>
<feature type="region of interest" description="Disordered" evidence="1">
    <location>
        <begin position="1"/>
        <end position="42"/>
    </location>
</feature>
<feature type="compositionally biased region" description="Low complexity" evidence="1">
    <location>
        <begin position="11"/>
        <end position="24"/>
    </location>
</feature>
<name>A0A0W8C1K4_PHYNI</name>
<dbReference type="EMBL" id="LNFO01005467">
    <property type="protein sequence ID" value="KUF77872.1"/>
    <property type="molecule type" value="Genomic_DNA"/>
</dbReference>
<gene>
    <name evidence="2" type="ORF">AM587_10006806</name>
</gene>
<comment type="caution">
    <text evidence="2">The sequence shown here is derived from an EMBL/GenBank/DDBJ whole genome shotgun (WGS) entry which is preliminary data.</text>
</comment>
<organism evidence="2 3">
    <name type="scientific">Phytophthora nicotianae</name>
    <name type="common">Potato buckeye rot agent</name>
    <name type="synonym">Phytophthora parasitica</name>
    <dbReference type="NCBI Taxonomy" id="4792"/>
    <lineage>
        <taxon>Eukaryota</taxon>
        <taxon>Sar</taxon>
        <taxon>Stramenopiles</taxon>
        <taxon>Oomycota</taxon>
        <taxon>Peronosporomycetes</taxon>
        <taxon>Peronosporales</taxon>
        <taxon>Peronosporaceae</taxon>
        <taxon>Phytophthora</taxon>
    </lineage>
</organism>
<dbReference type="OrthoDB" id="127792at2759"/>
<evidence type="ECO:0000313" key="3">
    <source>
        <dbReference type="Proteomes" id="UP000052943"/>
    </source>
</evidence>
<dbReference type="AlphaFoldDB" id="A0A0W8C1K4"/>
<reference evidence="2 3" key="1">
    <citation type="submission" date="2015-11" db="EMBL/GenBank/DDBJ databases">
        <title>Genomes and virulence difference between two physiological races of Phytophthora nicotianae.</title>
        <authorList>
            <person name="Liu H."/>
            <person name="Ma X."/>
            <person name="Yu H."/>
            <person name="Fang D."/>
            <person name="Li Y."/>
            <person name="Wang X."/>
            <person name="Wang W."/>
            <person name="Dong Y."/>
            <person name="Xiao B."/>
        </authorList>
    </citation>
    <scope>NUCLEOTIDE SEQUENCE [LARGE SCALE GENOMIC DNA]</scope>
    <source>
        <strain evidence="3">race 0</strain>
    </source>
</reference>
<feature type="region of interest" description="Disordered" evidence="1">
    <location>
        <begin position="345"/>
        <end position="366"/>
    </location>
</feature>
<evidence type="ECO:0000256" key="1">
    <source>
        <dbReference type="SAM" id="MobiDB-lite"/>
    </source>
</evidence>
<feature type="compositionally biased region" description="Basic and acidic residues" evidence="1">
    <location>
        <begin position="30"/>
        <end position="42"/>
    </location>
</feature>